<keyword evidence="5" id="KW-1185">Reference proteome</keyword>
<feature type="domain" description="Ras-GEF" evidence="3">
    <location>
        <begin position="263"/>
        <end position="519"/>
    </location>
</feature>
<dbReference type="GeneID" id="105309190"/>
<reference evidence="6" key="1">
    <citation type="submission" date="2025-08" db="UniProtKB">
        <authorList>
            <consortium name="RefSeq"/>
        </authorList>
    </citation>
    <scope>IDENTIFICATION</scope>
    <source>
        <tissue evidence="6">Kidney</tissue>
    </source>
</reference>
<dbReference type="InterPro" id="IPR008937">
    <property type="entry name" value="Ras-like_GEF"/>
</dbReference>
<dbReference type="Pfam" id="PF00617">
    <property type="entry name" value="RasGEF"/>
    <property type="match status" value="1"/>
</dbReference>
<dbReference type="RefSeq" id="XP_023381824.1">
    <property type="nucleotide sequence ID" value="XM_023526056.1"/>
</dbReference>
<proteinExistence type="predicted"/>
<dbReference type="SMART" id="SM00147">
    <property type="entry name" value="RasGEF"/>
    <property type="match status" value="1"/>
</dbReference>
<dbReference type="Pfam" id="PF00618">
    <property type="entry name" value="RasGEF_N"/>
    <property type="match status" value="1"/>
</dbReference>
<accession>A0A6P6C3B1</accession>
<dbReference type="CTD" id="221002"/>
<dbReference type="SMART" id="SM00229">
    <property type="entry name" value="RasGEFN"/>
    <property type="match status" value="1"/>
</dbReference>
<dbReference type="PROSITE" id="PS50212">
    <property type="entry name" value="RASGEF_NTER"/>
    <property type="match status" value="1"/>
</dbReference>
<dbReference type="Proteomes" id="UP000515202">
    <property type="component" value="Unplaced"/>
</dbReference>
<organism evidence="5 6">
    <name type="scientific">Pteropus vampyrus</name>
    <name type="common">Large flying fox</name>
    <dbReference type="NCBI Taxonomy" id="132908"/>
    <lineage>
        <taxon>Eukaryota</taxon>
        <taxon>Metazoa</taxon>
        <taxon>Chordata</taxon>
        <taxon>Craniata</taxon>
        <taxon>Vertebrata</taxon>
        <taxon>Euteleostomi</taxon>
        <taxon>Mammalia</taxon>
        <taxon>Eutheria</taxon>
        <taxon>Laurasiatheria</taxon>
        <taxon>Chiroptera</taxon>
        <taxon>Yinpterochiroptera</taxon>
        <taxon>Pteropodoidea</taxon>
        <taxon>Pteropodidae</taxon>
        <taxon>Pteropodinae</taxon>
        <taxon>Pteropus</taxon>
    </lineage>
</organism>
<dbReference type="PROSITE" id="PS50009">
    <property type="entry name" value="RASGEF_CAT"/>
    <property type="match status" value="1"/>
</dbReference>
<evidence type="ECO:0000256" key="1">
    <source>
        <dbReference type="ARBA" id="ARBA00022658"/>
    </source>
</evidence>
<dbReference type="KEGG" id="pgig:120594694"/>
<keyword evidence="1 2" id="KW-0344">Guanine-nucleotide releasing factor</keyword>
<dbReference type="RefSeq" id="XP_039708760.1">
    <property type="nucleotide sequence ID" value="XM_039852826.1"/>
</dbReference>
<dbReference type="GO" id="GO:0005085">
    <property type="term" value="F:guanyl-nucleotide exchange factor activity"/>
    <property type="evidence" value="ECO:0007669"/>
    <property type="project" value="UniProtKB-KW"/>
</dbReference>
<dbReference type="CDD" id="cd06224">
    <property type="entry name" value="REM"/>
    <property type="match status" value="1"/>
</dbReference>
<dbReference type="InterPro" id="IPR023578">
    <property type="entry name" value="Ras_GEF_dom_sf"/>
</dbReference>
<gene>
    <name evidence="6" type="primary">RASGEF1A</name>
</gene>
<dbReference type="Gene3D" id="1.10.840.10">
    <property type="entry name" value="Ras guanine-nucleotide exchange factors catalytic domain"/>
    <property type="match status" value="1"/>
</dbReference>
<evidence type="ECO:0000313" key="5">
    <source>
        <dbReference type="Proteomes" id="UP000515202"/>
    </source>
</evidence>
<dbReference type="InterPro" id="IPR036964">
    <property type="entry name" value="RASGEF_cat_dom_sf"/>
</dbReference>
<dbReference type="Gene3D" id="1.20.870.10">
    <property type="entry name" value="Son of sevenless (SoS) protein Chain: S domain 1"/>
    <property type="match status" value="1"/>
</dbReference>
<dbReference type="InterPro" id="IPR001895">
    <property type="entry name" value="RASGEF_cat_dom"/>
</dbReference>
<dbReference type="PANTHER" id="PTHR23113">
    <property type="entry name" value="GUANINE NUCLEOTIDE EXCHANGE FACTOR"/>
    <property type="match status" value="1"/>
</dbReference>
<dbReference type="FunFam" id="1.10.840.10:FF:000008">
    <property type="entry name" value="Ras-GEF domain-containing family member 1B"/>
    <property type="match status" value="1"/>
</dbReference>
<dbReference type="GeneID" id="120594694"/>
<dbReference type="FunFam" id="1.20.870.10:FF:000007">
    <property type="entry name" value="Ras-GEF domain-containing family member 1B"/>
    <property type="match status" value="1"/>
</dbReference>
<dbReference type="GO" id="GO:0005886">
    <property type="term" value="C:plasma membrane"/>
    <property type="evidence" value="ECO:0007669"/>
    <property type="project" value="TreeGrafter"/>
</dbReference>
<evidence type="ECO:0000259" key="4">
    <source>
        <dbReference type="PROSITE" id="PS50212"/>
    </source>
</evidence>
<sequence>MAIDHGLWLHWGMNPGPSACKAHLLTATLWNHVQLGILKVLFHIDCISETMPQTSVLFSSILRPSCSGQVQPSMGERGGGASSSRDLIFQDGCLISGSLEALIEHLVPTVDYYPDKTYIFTFLLSSRVFIPPHDLLARVGQICLEQRQQLEAGSEKAKLKSFSAKIVQLLKEWTEAFPYDFQDEKAMAELKAITYRLTQCEEENGTVKKAITQMMQSLLLSLAARSQLQELREKLRSPALDKGPVLKAKPPATQKDILGMCCDPLVLAQQLTHIELVSATVCLPRERVCSIHSEDLMQIISHVDSRDNHRCRGDLTKTYSLEAYDNWFNCLSMLVATEVCRVVKKKHRTRMLEFFIDVARECFNIGNFNSMMAIISGMNLSPVARLKKTWSKVKTAKFDVLEHHMDPSSNFCNYRTALQGATQRSQMANSNREKIVIPVFNLFIKDIYFLHKIHTNHLPNGHINFKKFWEISRLIHEFMTWTQVECPFEKDKKIQSYLLTAPIYSEEALFIASFESEGPENHMEKDSWKTLRTTLLNRA</sequence>
<feature type="domain" description="N-terminal Ras-GEF" evidence="4">
    <location>
        <begin position="90"/>
        <end position="219"/>
    </location>
</feature>
<dbReference type="SUPFAM" id="SSF48366">
    <property type="entry name" value="Ras GEF"/>
    <property type="match status" value="1"/>
</dbReference>
<evidence type="ECO:0000259" key="3">
    <source>
        <dbReference type="PROSITE" id="PS50009"/>
    </source>
</evidence>
<dbReference type="PANTHER" id="PTHR23113:SF172">
    <property type="entry name" value="RAS-GEF DOMAIN-CONTAINING FAMILY MEMBER 1A"/>
    <property type="match status" value="1"/>
</dbReference>
<protein>
    <submittedName>
        <fullName evidence="6">Ras-GEF domain-containing family member 1A isoform X1</fullName>
    </submittedName>
</protein>
<evidence type="ECO:0000256" key="2">
    <source>
        <dbReference type="PROSITE-ProRule" id="PRU00168"/>
    </source>
</evidence>
<name>A0A6P6C3B1_PTEVA</name>
<dbReference type="AlphaFoldDB" id="A0A6P6C3B1"/>
<dbReference type="GO" id="GO:0007265">
    <property type="term" value="P:Ras protein signal transduction"/>
    <property type="evidence" value="ECO:0007669"/>
    <property type="project" value="TreeGrafter"/>
</dbReference>
<evidence type="ECO:0000313" key="6">
    <source>
        <dbReference type="RefSeq" id="XP_023381824.1"/>
    </source>
</evidence>
<dbReference type="OrthoDB" id="20825at2759"/>
<dbReference type="InterPro" id="IPR000651">
    <property type="entry name" value="Ras-like_Gua-exchang_fac_N"/>
</dbReference>